<reference evidence="2" key="1">
    <citation type="journal article" date="2014" name="Int. J. Syst. Evol. Microbiol.">
        <title>Complete genome sequence of Corynebacterium casei LMG S-19264T (=DSM 44701T), isolated from a smear-ripened cheese.</title>
        <authorList>
            <consortium name="US DOE Joint Genome Institute (JGI-PGF)"/>
            <person name="Walter F."/>
            <person name="Albersmeier A."/>
            <person name="Kalinowski J."/>
            <person name="Ruckert C."/>
        </authorList>
    </citation>
    <scope>NUCLEOTIDE SEQUENCE</scope>
    <source>
        <strain evidence="2">CGMCC 1.6333</strain>
    </source>
</reference>
<dbReference type="Proteomes" id="UP000618460">
    <property type="component" value="Unassembled WGS sequence"/>
</dbReference>
<evidence type="ECO:0000259" key="1">
    <source>
        <dbReference type="Pfam" id="PF12728"/>
    </source>
</evidence>
<dbReference type="NCBIfam" id="TIGR01764">
    <property type="entry name" value="excise"/>
    <property type="match status" value="1"/>
</dbReference>
<dbReference type="GO" id="GO:0003677">
    <property type="term" value="F:DNA binding"/>
    <property type="evidence" value="ECO:0007669"/>
    <property type="project" value="InterPro"/>
</dbReference>
<protein>
    <recommendedName>
        <fullName evidence="1">Helix-turn-helix domain-containing protein</fullName>
    </recommendedName>
</protein>
<organism evidence="2 3">
    <name type="scientific">Paraliobacillus quinghaiensis</name>
    <dbReference type="NCBI Taxonomy" id="470815"/>
    <lineage>
        <taxon>Bacteria</taxon>
        <taxon>Bacillati</taxon>
        <taxon>Bacillota</taxon>
        <taxon>Bacilli</taxon>
        <taxon>Bacillales</taxon>
        <taxon>Bacillaceae</taxon>
        <taxon>Paraliobacillus</taxon>
    </lineage>
</organism>
<evidence type="ECO:0000313" key="3">
    <source>
        <dbReference type="Proteomes" id="UP000618460"/>
    </source>
</evidence>
<reference evidence="2" key="2">
    <citation type="submission" date="2020-09" db="EMBL/GenBank/DDBJ databases">
        <authorList>
            <person name="Sun Q."/>
            <person name="Zhou Y."/>
        </authorList>
    </citation>
    <scope>NUCLEOTIDE SEQUENCE</scope>
    <source>
        <strain evidence="2">CGMCC 1.6333</strain>
    </source>
</reference>
<comment type="caution">
    <text evidence="2">The sequence shown here is derived from an EMBL/GenBank/DDBJ whole genome shotgun (WGS) entry which is preliminary data.</text>
</comment>
<accession>A0A917TVK9</accession>
<dbReference type="Pfam" id="PF12728">
    <property type="entry name" value="HTH_17"/>
    <property type="match status" value="1"/>
</dbReference>
<dbReference type="RefSeq" id="WP_373285583.1">
    <property type="nucleotide sequence ID" value="NZ_BMLG01000020.1"/>
</dbReference>
<evidence type="ECO:0000313" key="2">
    <source>
        <dbReference type="EMBL" id="GGM39484.1"/>
    </source>
</evidence>
<proteinExistence type="predicted"/>
<keyword evidence="3" id="KW-1185">Reference proteome</keyword>
<dbReference type="AlphaFoldDB" id="A0A917TVK9"/>
<sequence>MINIEVDPKVINTMLQEAIDDRVDKIARQKYFLTYSELSQYLNISKPIIEDRLIKNGLKYYKVGSKYLFKKEEVDMFLDELTQSMTATNNDLKFYQRIQQEVSNY</sequence>
<gene>
    <name evidence="2" type="ORF">GCM10011351_27060</name>
</gene>
<dbReference type="InterPro" id="IPR010093">
    <property type="entry name" value="SinI_DNA-bd"/>
</dbReference>
<dbReference type="InterPro" id="IPR041657">
    <property type="entry name" value="HTH_17"/>
</dbReference>
<name>A0A917TVK9_9BACI</name>
<feature type="domain" description="Helix-turn-helix" evidence="1">
    <location>
        <begin position="32"/>
        <end position="80"/>
    </location>
</feature>
<dbReference type="EMBL" id="BMLG01000020">
    <property type="protein sequence ID" value="GGM39484.1"/>
    <property type="molecule type" value="Genomic_DNA"/>
</dbReference>